<feature type="region of interest" description="Disordered" evidence="1">
    <location>
        <begin position="127"/>
        <end position="146"/>
    </location>
</feature>
<protein>
    <recommendedName>
        <fullName evidence="3">PEGA domain-containing protein</fullName>
    </recommendedName>
</protein>
<dbReference type="Pfam" id="PF08308">
    <property type="entry name" value="PEGA"/>
    <property type="match status" value="1"/>
</dbReference>
<keyword evidence="2" id="KW-0812">Transmembrane</keyword>
<sequence>MLHSSFQSYLHLRRWVVLLLFVFSAISCGCNSVHRRMTIRSDPPNALVLVDGEEVGYTPTQVDFTYYGTREITLIKDGFETLTTMQKVPAPWYQWVGPDFFAENLSPFKITDRHAFNYHLQQQRTAPTSSILERANNLRSQSQIGE</sequence>
<feature type="transmembrane region" description="Helical" evidence="2">
    <location>
        <begin position="12"/>
        <end position="33"/>
    </location>
</feature>
<evidence type="ECO:0000313" key="4">
    <source>
        <dbReference type="EMBL" id="VAX36934.1"/>
    </source>
</evidence>
<dbReference type="AlphaFoldDB" id="A0A3B1DLJ7"/>
<dbReference type="InterPro" id="IPR013229">
    <property type="entry name" value="PEGA"/>
</dbReference>
<organism evidence="4">
    <name type="scientific">hydrothermal vent metagenome</name>
    <dbReference type="NCBI Taxonomy" id="652676"/>
    <lineage>
        <taxon>unclassified sequences</taxon>
        <taxon>metagenomes</taxon>
        <taxon>ecological metagenomes</taxon>
    </lineage>
</organism>
<name>A0A3B1DLJ7_9ZZZZ</name>
<proteinExistence type="predicted"/>
<gene>
    <name evidence="4" type="ORF">MNBD_PLANCTO02-1626</name>
</gene>
<evidence type="ECO:0000259" key="3">
    <source>
        <dbReference type="Pfam" id="PF08308"/>
    </source>
</evidence>
<accession>A0A3B1DLJ7</accession>
<keyword evidence="2" id="KW-1133">Transmembrane helix</keyword>
<dbReference type="EMBL" id="UOGL01000088">
    <property type="protein sequence ID" value="VAX36934.1"/>
    <property type="molecule type" value="Genomic_DNA"/>
</dbReference>
<evidence type="ECO:0000256" key="1">
    <source>
        <dbReference type="SAM" id="MobiDB-lite"/>
    </source>
</evidence>
<feature type="domain" description="PEGA" evidence="3">
    <location>
        <begin position="37"/>
        <end position="85"/>
    </location>
</feature>
<keyword evidence="2" id="KW-0472">Membrane</keyword>
<evidence type="ECO:0000256" key="2">
    <source>
        <dbReference type="SAM" id="Phobius"/>
    </source>
</evidence>
<reference evidence="4" key="1">
    <citation type="submission" date="2018-06" db="EMBL/GenBank/DDBJ databases">
        <authorList>
            <person name="Zhirakovskaya E."/>
        </authorList>
    </citation>
    <scope>NUCLEOTIDE SEQUENCE</scope>
</reference>